<evidence type="ECO:0000313" key="3">
    <source>
        <dbReference type="Proteomes" id="UP000612956"/>
    </source>
</evidence>
<organism evidence="2 3">
    <name type="scientific">Nocardia camponoti</name>
    <dbReference type="NCBI Taxonomy" id="1616106"/>
    <lineage>
        <taxon>Bacteria</taxon>
        <taxon>Bacillati</taxon>
        <taxon>Actinomycetota</taxon>
        <taxon>Actinomycetes</taxon>
        <taxon>Mycobacteriales</taxon>
        <taxon>Nocardiaceae</taxon>
        <taxon>Nocardia</taxon>
    </lineage>
</organism>
<dbReference type="Pfam" id="PF14300">
    <property type="entry name" value="DMP19"/>
    <property type="match status" value="1"/>
</dbReference>
<gene>
    <name evidence="2" type="ORF">GCM10011591_47690</name>
</gene>
<dbReference type="Proteomes" id="UP000612956">
    <property type="component" value="Unassembled WGS sequence"/>
</dbReference>
<feature type="domain" description="DNA mimic protein DMP19 C-terminal" evidence="1">
    <location>
        <begin position="51"/>
        <end position="171"/>
    </location>
</feature>
<name>A0A917QVS9_9NOCA</name>
<dbReference type="AlphaFoldDB" id="A0A917QVS9"/>
<proteinExistence type="predicted"/>
<reference evidence="2" key="2">
    <citation type="submission" date="2020-09" db="EMBL/GenBank/DDBJ databases">
        <authorList>
            <person name="Sun Q."/>
            <person name="Zhou Y."/>
        </authorList>
    </citation>
    <scope>NUCLEOTIDE SEQUENCE</scope>
    <source>
        <strain evidence="2">CGMCC 4.7278</strain>
    </source>
</reference>
<keyword evidence="3" id="KW-1185">Reference proteome</keyword>
<dbReference type="EMBL" id="BMMW01000009">
    <property type="protein sequence ID" value="GGK70030.1"/>
    <property type="molecule type" value="Genomic_DNA"/>
</dbReference>
<sequence>MQDYRFPAHVRDRVASGLAKTSDIHDAADIVFWSNPAAYELHDIGVRVFGQLPPAFAHLLALSSLHSTVLDSGFTTYLRTRRDELPWAVRALRAAGMPELAAAAIIAARDASPSRADDILDRFWEHEEQVLANPDQIKRPKGARVDDPDEIYDINEPADFEERVLDYVRANLDDFVETD</sequence>
<protein>
    <recommendedName>
        <fullName evidence="1">DNA mimic protein DMP19 C-terminal domain-containing protein</fullName>
    </recommendedName>
</protein>
<dbReference type="InterPro" id="IPR025402">
    <property type="entry name" value="DMP19_C"/>
</dbReference>
<dbReference type="RefSeq" id="WP_188831330.1">
    <property type="nucleotide sequence ID" value="NZ_BMMW01000009.1"/>
</dbReference>
<reference evidence="2" key="1">
    <citation type="journal article" date="2014" name="Int. J. Syst. Evol. Microbiol.">
        <title>Complete genome sequence of Corynebacterium casei LMG S-19264T (=DSM 44701T), isolated from a smear-ripened cheese.</title>
        <authorList>
            <consortium name="US DOE Joint Genome Institute (JGI-PGF)"/>
            <person name="Walter F."/>
            <person name="Albersmeier A."/>
            <person name="Kalinowski J."/>
            <person name="Ruckert C."/>
        </authorList>
    </citation>
    <scope>NUCLEOTIDE SEQUENCE</scope>
    <source>
        <strain evidence="2">CGMCC 4.7278</strain>
    </source>
</reference>
<evidence type="ECO:0000259" key="1">
    <source>
        <dbReference type="Pfam" id="PF14300"/>
    </source>
</evidence>
<comment type="caution">
    <text evidence="2">The sequence shown here is derived from an EMBL/GenBank/DDBJ whole genome shotgun (WGS) entry which is preliminary data.</text>
</comment>
<evidence type="ECO:0000313" key="2">
    <source>
        <dbReference type="EMBL" id="GGK70030.1"/>
    </source>
</evidence>
<accession>A0A917QVS9</accession>